<accession>A0A927UAL8</accession>
<comment type="subcellular location">
    <subcellularLocation>
        <location evidence="1">Cell envelope</location>
    </subcellularLocation>
</comment>
<evidence type="ECO:0000259" key="6">
    <source>
        <dbReference type="SMART" id="SM00645"/>
    </source>
</evidence>
<dbReference type="EMBL" id="SVER01000006">
    <property type="protein sequence ID" value="MBE5918829.1"/>
    <property type="molecule type" value="Genomic_DNA"/>
</dbReference>
<comment type="similarity">
    <text evidence="2">Belongs to the peptidase C1 family.</text>
</comment>
<organism evidence="7 8">
    <name type="scientific">Pseudobutyrivibrio ruminis</name>
    <dbReference type="NCBI Taxonomy" id="46206"/>
    <lineage>
        <taxon>Bacteria</taxon>
        <taxon>Bacillati</taxon>
        <taxon>Bacillota</taxon>
        <taxon>Clostridia</taxon>
        <taxon>Lachnospirales</taxon>
        <taxon>Lachnospiraceae</taxon>
        <taxon>Pseudobutyrivibrio</taxon>
    </lineage>
</organism>
<feature type="region of interest" description="Disordered" evidence="4">
    <location>
        <begin position="36"/>
        <end position="90"/>
    </location>
</feature>
<feature type="domain" description="Peptidase C1A papain C-terminal" evidence="6">
    <location>
        <begin position="241"/>
        <end position="489"/>
    </location>
</feature>
<evidence type="ECO:0000256" key="1">
    <source>
        <dbReference type="ARBA" id="ARBA00004196"/>
    </source>
</evidence>
<evidence type="ECO:0000256" key="3">
    <source>
        <dbReference type="SAM" id="Coils"/>
    </source>
</evidence>
<dbReference type="Gene3D" id="2.60.40.1080">
    <property type="match status" value="1"/>
</dbReference>
<keyword evidence="5" id="KW-0732">Signal</keyword>
<reference evidence="7" key="1">
    <citation type="submission" date="2019-04" db="EMBL/GenBank/DDBJ databases">
        <title>Evolution of Biomass-Degrading Anaerobic Consortia Revealed by Metagenomics.</title>
        <authorList>
            <person name="Peng X."/>
        </authorList>
    </citation>
    <scope>NUCLEOTIDE SEQUENCE</scope>
    <source>
        <strain evidence="7">SIG311</strain>
    </source>
</reference>
<evidence type="ECO:0000256" key="5">
    <source>
        <dbReference type="SAM" id="SignalP"/>
    </source>
</evidence>
<dbReference type="InterPro" id="IPR013128">
    <property type="entry name" value="Peptidase_C1A"/>
</dbReference>
<dbReference type="CDD" id="cd02619">
    <property type="entry name" value="Peptidase_C1"/>
    <property type="match status" value="1"/>
</dbReference>
<dbReference type="InterPro" id="IPR013378">
    <property type="entry name" value="InlB-like_B-rpt"/>
</dbReference>
<dbReference type="Pfam" id="PF09479">
    <property type="entry name" value="Flg_new"/>
    <property type="match status" value="2"/>
</dbReference>
<name>A0A927UAL8_9FIRM</name>
<evidence type="ECO:0000313" key="7">
    <source>
        <dbReference type="EMBL" id="MBE5918829.1"/>
    </source>
</evidence>
<feature type="signal peptide" evidence="5">
    <location>
        <begin position="1"/>
        <end position="27"/>
    </location>
</feature>
<keyword evidence="3" id="KW-0175">Coiled coil</keyword>
<feature type="compositionally biased region" description="Polar residues" evidence="4">
    <location>
        <begin position="36"/>
        <end position="48"/>
    </location>
</feature>
<feature type="coiled-coil region" evidence="3">
    <location>
        <begin position="94"/>
        <end position="121"/>
    </location>
</feature>
<proteinExistence type="inferred from homology"/>
<gene>
    <name evidence="7" type="ORF">E7272_03200</name>
</gene>
<feature type="chain" id="PRO_5038055977" description="Peptidase C1A papain C-terminal domain-containing protein" evidence="5">
    <location>
        <begin position="28"/>
        <end position="2156"/>
    </location>
</feature>
<dbReference type="GO" id="GO:0030313">
    <property type="term" value="C:cell envelope"/>
    <property type="evidence" value="ECO:0007669"/>
    <property type="project" value="UniProtKB-SubCell"/>
</dbReference>
<dbReference type="GO" id="GO:0008234">
    <property type="term" value="F:cysteine-type peptidase activity"/>
    <property type="evidence" value="ECO:0007669"/>
    <property type="project" value="InterPro"/>
</dbReference>
<dbReference type="GO" id="GO:0006508">
    <property type="term" value="P:proteolysis"/>
    <property type="evidence" value="ECO:0007669"/>
    <property type="project" value="InterPro"/>
</dbReference>
<dbReference type="PANTHER" id="PTHR12411">
    <property type="entry name" value="CYSTEINE PROTEASE FAMILY C1-RELATED"/>
    <property type="match status" value="1"/>
</dbReference>
<evidence type="ECO:0000256" key="2">
    <source>
        <dbReference type="ARBA" id="ARBA00008455"/>
    </source>
</evidence>
<dbReference type="Pfam" id="PF00112">
    <property type="entry name" value="Peptidase_C1"/>
    <property type="match status" value="1"/>
</dbReference>
<dbReference type="Gene3D" id="3.90.70.10">
    <property type="entry name" value="Cysteine proteinases"/>
    <property type="match status" value="1"/>
</dbReference>
<dbReference type="Proteomes" id="UP000766246">
    <property type="component" value="Unassembled WGS sequence"/>
</dbReference>
<dbReference type="SMART" id="SM00645">
    <property type="entry name" value="Pept_C1"/>
    <property type="match status" value="1"/>
</dbReference>
<protein>
    <recommendedName>
        <fullName evidence="6">Peptidase C1A papain C-terminal domain-containing protein</fullName>
    </recommendedName>
</protein>
<dbReference type="Gene3D" id="2.60.40.4270">
    <property type="entry name" value="Listeria-Bacteroides repeat domain"/>
    <property type="match status" value="2"/>
</dbReference>
<dbReference type="InterPro" id="IPR042229">
    <property type="entry name" value="Listeria/Bacterioides_rpt_sf"/>
</dbReference>
<comment type="caution">
    <text evidence="7">The sequence shown here is derived from an EMBL/GenBank/DDBJ whole genome shotgun (WGS) entry which is preliminary data.</text>
</comment>
<evidence type="ECO:0000313" key="8">
    <source>
        <dbReference type="Proteomes" id="UP000766246"/>
    </source>
</evidence>
<sequence>MKLGNRLISLILSGALAFTAFDTTALAESIDATILQESTSEESNQSDGIKNPEETPNENQFNTNEADEDKATAEEATEEPKEAVTDENLVEEAVEDEVLEEEALEDELLKASDEEEEEEEIIKFKELDEITTHYKLALDSLKEKFPKKIIAYTNQDNEIEIRIYDWTPIDDYDEYLGDYTFQPVVDTDYTIAEDVEIPTLYVHVEDESDGPTGLISTPADYEIPIYNDGISTSMLLRSSSTDSSYNGYEAGYLPEIRSQGSDGACWAFAALGAVETDLIKNSGESSSIDLSELQLAYFTAHKYTDPKGCHDTDEYKYLGSNYLSNGGTATMANQALANKVGPVQEVYVPYSKGSNYVPAEEYALGHDYAQVQNIYEINIEDRVQVKKAILEHGSVSTSFYASDDDAYSSTYNSYYTSREDQNHAVMLVGWDDNFSREHFKEGSQPLGNGAWLVRNSWDLEDYGKNGYFWLSYYDKSLIDGGEAIAYSATKDMYDNVYSYASSEYTGALRSQSKGGSLTAKVEYDGKIAAGESIRAVGVQVLNTNADIQVTVSDGTNSTAGTYHNMFYGYYTIPLGAPLEVTEPDKKITLTYTIKASGSECPAIAFDSLAHNNLGNIYHTVKNDAGFSIGDNKYDQDAKVKLYTNNTGNITPTGDFATSTPIIYDHAGTTHQIEATFGGEAVDPSLIRWSVVNENIATVDVGLVTIKKAKGSTVVFGDYTVDGKIYRITVTVTVKPYNISYVTAEDESYRKLYSTYYPGVTNYCKLPDKEDAGKSSKEGYYLKGWKNGPGDDADEVYESDLRNNLMEDLTLYPIWSLYSVPVRYYEPDGMGGYSSSVRLIKNINITNTPYTLPTASAIAENPLPYTPVNKVFYGWSTDEAGNKIVTTISKEDILPEKNIYTGKYTFKERIVFYPQFKEADQWVLTYDANGGTSPDVKKLVTEQARYGTLATPTRAGYVFLGWHLGSEDGQLINSDSVVTTNADHTVVAKWGQLTYKITNNTDESAMDSADEIVYKGHDIRIYDIKLIIDGVTYEEFIKDASGNATTERNFYTTITGNTGVGIAAINLRLTGSKLSPKYENHEIIKTVTVKNDVEKVEKPQGNNATALEYGDLVRLTTDTPGATIYYQVFTGSTPGDLPDTEDEKAAFESAATRYAAFRANYEGTIKVRALAVKTIDNNITYSDCVDIPFTVVSSWGDVNSDDTSIDNPRNLPKGLWISDKTMATITDAKTHSGTVYSGYAKTLPTGKNSDGVNYSADYRVFYNNKLLTYGTDYTISYKNNKNAGDNANIIINGKGKYVSSYIQEFSITPMPVDDAMLSITASGATPVDGVSFVVTENKKLQKPKLTISYTQAQYASFNATASKPVVRKLKEGKDFQVDYSNVKADPTDAGYSIPVTIKGNYTGTIAARKLRVIDANRRITNAKVTINANAVVLDGTDKKSEVNTTVTMNGTPLTEGKDYTITYTYNSKIPGYQPGEGVFSVGSYTATITGIGTYMGTMTKNFSVPAKAATKISAKTITVDCDKAVYKYADKIAFKVVDGDRELKQDKDYVVANVNSEKVGMSKATIYGIGAYTGSRTKAYTVEGTIITKDDVSYKDGVDNFTYTGAAETSSPKIIITLPNPADSNATVSKTIEYGLSSFTVPGYDESYQVTWPKDAVNVGTKSIKIKGTNGNATSLTLTYKVTKADITDAVVYLDADKTAKLKVNDEDELRELPYTNATPVIHFEFAGKDYYSNQSFGKANATFAFKGGYKFENTVTATITGKKNFTGKITGTFKIGTAYIDDNTITVGDIIAGNKFKAPSVKVVSKAGKTLAAGASKDYTVEYLYNGNDDVHSRYAPVDINEKVESGTEYIARIKGSCNGYKGDKDIVFRAIDKSYDISKAKVSLNRRFLFDGRETLVSNDDITLVLNKEVVEADGFEIISTTLPRNKAGQLIAGNGKLRLHGVGAYAGYKDVTIPIEKAPVDYAITFKANRTATDGTYLNIANKPATIRNKTGVFTLPSTGYSATSTRKVGSKYVTTKYILSYYCLESDESVKFAGTDSNGVTEINLRDLGFTMSQPVTIVANFEKNVDATYKVTYNPGQYSTAGKAVSKTIKRGASYKIVKQTTFKRNGYKFEGWATTDGASTADINFAPGKTIINAKPAGGELKLYPVWKKLE</sequence>
<feature type="compositionally biased region" description="Basic and acidic residues" evidence="4">
    <location>
        <begin position="69"/>
        <end position="84"/>
    </location>
</feature>
<dbReference type="InterPro" id="IPR000668">
    <property type="entry name" value="Peptidase_C1A_C"/>
</dbReference>
<evidence type="ECO:0000256" key="4">
    <source>
        <dbReference type="SAM" id="MobiDB-lite"/>
    </source>
</evidence>
<dbReference type="InterPro" id="IPR038765">
    <property type="entry name" value="Papain-like_cys_pep_sf"/>
</dbReference>
<dbReference type="SUPFAM" id="SSF54001">
    <property type="entry name" value="Cysteine proteinases"/>
    <property type="match status" value="1"/>
</dbReference>